<accession>A0A286U606</accession>
<evidence type="ECO:0000256" key="5">
    <source>
        <dbReference type="ARBA" id="ARBA00022777"/>
    </source>
</evidence>
<dbReference type="GO" id="GO:0005634">
    <property type="term" value="C:nucleus"/>
    <property type="evidence" value="ECO:0007669"/>
    <property type="project" value="TreeGrafter"/>
</dbReference>
<evidence type="ECO:0000256" key="8">
    <source>
        <dbReference type="ARBA" id="ARBA00048679"/>
    </source>
</evidence>
<dbReference type="GO" id="GO:0005737">
    <property type="term" value="C:cytoplasm"/>
    <property type="evidence" value="ECO:0007669"/>
    <property type="project" value="TreeGrafter"/>
</dbReference>
<evidence type="ECO:0000256" key="6">
    <source>
        <dbReference type="ARBA" id="ARBA00022840"/>
    </source>
</evidence>
<feature type="region of interest" description="Disordered" evidence="9">
    <location>
        <begin position="1"/>
        <end position="34"/>
    </location>
</feature>
<proteinExistence type="predicted"/>
<protein>
    <recommendedName>
        <fullName evidence="1">non-specific serine/threonine protein kinase</fullName>
        <ecNumber evidence="1">2.7.11.1</ecNumber>
    </recommendedName>
</protein>
<keyword evidence="12" id="KW-1185">Reference proteome</keyword>
<feature type="domain" description="Protein kinase" evidence="10">
    <location>
        <begin position="39"/>
        <end position="467"/>
    </location>
</feature>
<reference evidence="11 12" key="1">
    <citation type="journal article" date="2017" name="Mol. Ecol.">
        <title>Comparative and population genomic landscape of Phellinus noxius: A hypervariable fungus causing root rot in trees.</title>
        <authorList>
            <person name="Chung C.L."/>
            <person name="Lee T.J."/>
            <person name="Akiba M."/>
            <person name="Lee H.H."/>
            <person name="Kuo T.H."/>
            <person name="Liu D."/>
            <person name="Ke H.M."/>
            <person name="Yokoi T."/>
            <person name="Roa M.B."/>
            <person name="Lu M.J."/>
            <person name="Chang Y.Y."/>
            <person name="Ann P.J."/>
            <person name="Tsai J.N."/>
            <person name="Chen C.Y."/>
            <person name="Tzean S.S."/>
            <person name="Ota Y."/>
            <person name="Hattori T."/>
            <person name="Sahashi N."/>
            <person name="Liou R.F."/>
            <person name="Kikuchi T."/>
            <person name="Tsai I.J."/>
        </authorList>
    </citation>
    <scope>NUCLEOTIDE SEQUENCE [LARGE SCALE GENOMIC DNA]</scope>
    <source>
        <strain evidence="11 12">FFPRI411160</strain>
    </source>
</reference>
<sequence length="497" mass="56205">MGNGDSKEGNSDCNSDDESGHISVTAGQYIGPEPRPKAYRLERKLYIGSRSSVWLAYGTEHGDYSVLEMMNNAISEKVFEDEDSELFFHLALNGGDGSDKHEDHDARQHHTPNLEHLGRQHCVQLNEVFSYSSLISGKNLYNDHNNADNHVVFSFEALGPTLDDLRQTFVPARLPISYVKTIAKQVLLALDYIHEECGIVHCNLTPQHVLLKIGSHEKTNQMIESWLKSKESSIVSESRKRKRGKTVFGSSPLPKDLVFDIDDIHVKLIDFNHGNWRDAPSRYPNMPQEYQPPEMVLKYRDFGTEVDIWSFGCMCYELLTGKALFKYPDGKSLTQVDHINRIIAHTQQNIPQYLRDETLKGEVLLTDDCKPRFTDPSMMDHNGDLKECLRKHKIFDEGDELSSSSSSSTTFSLSTLSASSPSPSSSPESKPETMGELERTAAFIQRCLTVDPRLRPSAVELLEDSWLKGGLYQHRRNSSYLHHHTRMGSMDPAGMSR</sequence>
<dbReference type="PANTHER" id="PTHR47634:SF9">
    <property type="entry name" value="PROTEIN KINASE DOMAIN-CONTAINING PROTEIN-RELATED"/>
    <property type="match status" value="1"/>
</dbReference>
<keyword evidence="2" id="KW-0723">Serine/threonine-protein kinase</keyword>
<dbReference type="STRING" id="2282107.A0A286U606"/>
<dbReference type="InterPro" id="IPR011009">
    <property type="entry name" value="Kinase-like_dom_sf"/>
</dbReference>
<evidence type="ECO:0000256" key="2">
    <source>
        <dbReference type="ARBA" id="ARBA00022527"/>
    </source>
</evidence>
<dbReference type="PROSITE" id="PS50011">
    <property type="entry name" value="PROTEIN_KINASE_DOM"/>
    <property type="match status" value="1"/>
</dbReference>
<dbReference type="Gene3D" id="3.30.200.20">
    <property type="entry name" value="Phosphorylase Kinase, domain 1"/>
    <property type="match status" value="1"/>
</dbReference>
<keyword evidence="3" id="KW-0808">Transferase</keyword>
<comment type="catalytic activity">
    <reaction evidence="7">
        <text>L-threonyl-[protein] + ATP = O-phospho-L-threonyl-[protein] + ADP + H(+)</text>
        <dbReference type="Rhea" id="RHEA:46608"/>
        <dbReference type="Rhea" id="RHEA-COMP:11060"/>
        <dbReference type="Rhea" id="RHEA-COMP:11605"/>
        <dbReference type="ChEBI" id="CHEBI:15378"/>
        <dbReference type="ChEBI" id="CHEBI:30013"/>
        <dbReference type="ChEBI" id="CHEBI:30616"/>
        <dbReference type="ChEBI" id="CHEBI:61977"/>
        <dbReference type="ChEBI" id="CHEBI:456216"/>
        <dbReference type="EC" id="2.7.11.1"/>
    </reaction>
</comment>
<dbReference type="SUPFAM" id="SSF56112">
    <property type="entry name" value="Protein kinase-like (PK-like)"/>
    <property type="match status" value="1"/>
</dbReference>
<dbReference type="SMART" id="SM00220">
    <property type="entry name" value="S_TKc"/>
    <property type="match status" value="1"/>
</dbReference>
<dbReference type="OrthoDB" id="5979581at2759"/>
<feature type="compositionally biased region" description="Basic and acidic residues" evidence="9">
    <location>
        <begin position="1"/>
        <end position="10"/>
    </location>
</feature>
<dbReference type="GO" id="GO:0005524">
    <property type="term" value="F:ATP binding"/>
    <property type="evidence" value="ECO:0007669"/>
    <property type="project" value="UniProtKB-KW"/>
</dbReference>
<evidence type="ECO:0000256" key="9">
    <source>
        <dbReference type="SAM" id="MobiDB-lite"/>
    </source>
</evidence>
<dbReference type="InterPro" id="IPR000719">
    <property type="entry name" value="Prot_kinase_dom"/>
</dbReference>
<dbReference type="InterPro" id="IPR051334">
    <property type="entry name" value="SRPK"/>
</dbReference>
<keyword evidence="5 11" id="KW-0418">Kinase</keyword>
<evidence type="ECO:0000259" key="10">
    <source>
        <dbReference type="PROSITE" id="PS50011"/>
    </source>
</evidence>
<keyword evidence="4" id="KW-0547">Nucleotide-binding</keyword>
<evidence type="ECO:0000256" key="3">
    <source>
        <dbReference type="ARBA" id="ARBA00022679"/>
    </source>
</evidence>
<evidence type="ECO:0000313" key="12">
    <source>
        <dbReference type="Proteomes" id="UP000217199"/>
    </source>
</evidence>
<gene>
    <name evidence="11" type="ORF">PNOK_0955600</name>
</gene>
<dbReference type="Gene3D" id="1.10.510.10">
    <property type="entry name" value="Transferase(Phosphotransferase) domain 1"/>
    <property type="match status" value="1"/>
</dbReference>
<feature type="region of interest" description="Disordered" evidence="9">
    <location>
        <begin position="399"/>
        <end position="435"/>
    </location>
</feature>
<evidence type="ECO:0000256" key="7">
    <source>
        <dbReference type="ARBA" id="ARBA00047899"/>
    </source>
</evidence>
<dbReference type="Proteomes" id="UP000217199">
    <property type="component" value="Unassembled WGS sequence"/>
</dbReference>
<comment type="caution">
    <text evidence="11">The sequence shown here is derived from an EMBL/GenBank/DDBJ whole genome shotgun (WGS) entry which is preliminary data.</text>
</comment>
<dbReference type="GO" id="GO:0004674">
    <property type="term" value="F:protein serine/threonine kinase activity"/>
    <property type="evidence" value="ECO:0007669"/>
    <property type="project" value="UniProtKB-KW"/>
</dbReference>
<dbReference type="GO" id="GO:0000245">
    <property type="term" value="P:spliceosomal complex assembly"/>
    <property type="evidence" value="ECO:0007669"/>
    <property type="project" value="TreeGrafter"/>
</dbReference>
<evidence type="ECO:0000256" key="1">
    <source>
        <dbReference type="ARBA" id="ARBA00012513"/>
    </source>
</evidence>
<evidence type="ECO:0000256" key="4">
    <source>
        <dbReference type="ARBA" id="ARBA00022741"/>
    </source>
</evidence>
<name>A0A286U606_9AGAM</name>
<evidence type="ECO:0000313" key="11">
    <source>
        <dbReference type="EMBL" id="PAV15003.1"/>
    </source>
</evidence>
<dbReference type="EMBL" id="NBII01000011">
    <property type="protein sequence ID" value="PAV15003.1"/>
    <property type="molecule type" value="Genomic_DNA"/>
</dbReference>
<dbReference type="Pfam" id="PF00069">
    <property type="entry name" value="Pkinase"/>
    <property type="match status" value="1"/>
</dbReference>
<organism evidence="11 12">
    <name type="scientific">Pyrrhoderma noxium</name>
    <dbReference type="NCBI Taxonomy" id="2282107"/>
    <lineage>
        <taxon>Eukaryota</taxon>
        <taxon>Fungi</taxon>
        <taxon>Dikarya</taxon>
        <taxon>Basidiomycota</taxon>
        <taxon>Agaricomycotina</taxon>
        <taxon>Agaricomycetes</taxon>
        <taxon>Hymenochaetales</taxon>
        <taxon>Hymenochaetaceae</taxon>
        <taxon>Pyrrhoderma</taxon>
    </lineage>
</organism>
<dbReference type="EC" id="2.7.11.1" evidence="1"/>
<comment type="catalytic activity">
    <reaction evidence="8">
        <text>L-seryl-[protein] + ATP = O-phospho-L-seryl-[protein] + ADP + H(+)</text>
        <dbReference type="Rhea" id="RHEA:17989"/>
        <dbReference type="Rhea" id="RHEA-COMP:9863"/>
        <dbReference type="Rhea" id="RHEA-COMP:11604"/>
        <dbReference type="ChEBI" id="CHEBI:15378"/>
        <dbReference type="ChEBI" id="CHEBI:29999"/>
        <dbReference type="ChEBI" id="CHEBI:30616"/>
        <dbReference type="ChEBI" id="CHEBI:83421"/>
        <dbReference type="ChEBI" id="CHEBI:456216"/>
        <dbReference type="EC" id="2.7.11.1"/>
    </reaction>
</comment>
<dbReference type="PANTHER" id="PTHR47634">
    <property type="entry name" value="PROTEIN KINASE DOMAIN-CONTAINING PROTEIN-RELATED"/>
    <property type="match status" value="1"/>
</dbReference>
<feature type="compositionally biased region" description="Low complexity" evidence="9">
    <location>
        <begin position="401"/>
        <end position="428"/>
    </location>
</feature>
<dbReference type="AlphaFoldDB" id="A0A286U606"/>
<dbReference type="GO" id="GO:0050684">
    <property type="term" value="P:regulation of mRNA processing"/>
    <property type="evidence" value="ECO:0007669"/>
    <property type="project" value="TreeGrafter"/>
</dbReference>
<keyword evidence="6" id="KW-0067">ATP-binding</keyword>
<dbReference type="InParanoid" id="A0A286U606"/>